<feature type="domain" description="Cupin type-1" evidence="2">
    <location>
        <begin position="9"/>
        <end position="121"/>
    </location>
</feature>
<gene>
    <name evidence="3" type="ORF">OKA05_28115</name>
</gene>
<evidence type="ECO:0000313" key="4">
    <source>
        <dbReference type="Proteomes" id="UP001320876"/>
    </source>
</evidence>
<name>A0ABT3GSE1_9BACT</name>
<protein>
    <submittedName>
        <fullName evidence="3">Cupin domain-containing protein</fullName>
    </submittedName>
</protein>
<dbReference type="SUPFAM" id="SSF51182">
    <property type="entry name" value="RmlC-like cupins"/>
    <property type="match status" value="1"/>
</dbReference>
<dbReference type="InterPro" id="IPR011051">
    <property type="entry name" value="RmlC_Cupin_sf"/>
</dbReference>
<proteinExistence type="predicted"/>
<feature type="compositionally biased region" description="Basic and acidic residues" evidence="1">
    <location>
        <begin position="1"/>
        <end position="11"/>
    </location>
</feature>
<dbReference type="PANTHER" id="PTHR36114">
    <property type="entry name" value="16.7 KDA PROTEIN IN WHIE LOCUS"/>
    <property type="match status" value="1"/>
</dbReference>
<dbReference type="InterPro" id="IPR052044">
    <property type="entry name" value="PKS_Associated_Protein"/>
</dbReference>
<dbReference type="SMART" id="SM00835">
    <property type="entry name" value="Cupin_1"/>
    <property type="match status" value="1"/>
</dbReference>
<sequence>MRLESGMEIRALDQQPPFTTKDGSTIRSILDSANAPVKNQSLAEATIPAGGATQRHWHKDSEEFYFLLEGRGRMEIDGESREVGPGDAILIPAGAWHQITATEPLRFLCCCAPPYRNEDTYFE</sequence>
<dbReference type="Proteomes" id="UP001320876">
    <property type="component" value="Unassembled WGS sequence"/>
</dbReference>
<reference evidence="3 4" key="1">
    <citation type="submission" date="2022-10" db="EMBL/GenBank/DDBJ databases">
        <title>Luteolibacter arcticus strain CCTCC AB 2014275, whole genome shotgun sequencing project.</title>
        <authorList>
            <person name="Zhao G."/>
            <person name="Shen L."/>
        </authorList>
    </citation>
    <scope>NUCLEOTIDE SEQUENCE [LARGE SCALE GENOMIC DNA]</scope>
    <source>
        <strain evidence="3 4">CCTCC AB 2014275</strain>
    </source>
</reference>
<feature type="region of interest" description="Disordered" evidence="1">
    <location>
        <begin position="1"/>
        <end position="24"/>
    </location>
</feature>
<evidence type="ECO:0000313" key="3">
    <source>
        <dbReference type="EMBL" id="MCW1926449.1"/>
    </source>
</evidence>
<evidence type="ECO:0000256" key="1">
    <source>
        <dbReference type="SAM" id="MobiDB-lite"/>
    </source>
</evidence>
<dbReference type="EMBL" id="JAPDDT010000026">
    <property type="protein sequence ID" value="MCW1926449.1"/>
    <property type="molecule type" value="Genomic_DNA"/>
</dbReference>
<evidence type="ECO:0000259" key="2">
    <source>
        <dbReference type="SMART" id="SM00835"/>
    </source>
</evidence>
<dbReference type="RefSeq" id="WP_264490557.1">
    <property type="nucleotide sequence ID" value="NZ_JAPDDT010000026.1"/>
</dbReference>
<dbReference type="InterPro" id="IPR006045">
    <property type="entry name" value="Cupin_1"/>
</dbReference>
<comment type="caution">
    <text evidence="3">The sequence shown here is derived from an EMBL/GenBank/DDBJ whole genome shotgun (WGS) entry which is preliminary data.</text>
</comment>
<dbReference type="InterPro" id="IPR014710">
    <property type="entry name" value="RmlC-like_jellyroll"/>
</dbReference>
<keyword evidence="4" id="KW-1185">Reference proteome</keyword>
<organism evidence="3 4">
    <name type="scientific">Luteolibacter arcticus</name>
    <dbReference type="NCBI Taxonomy" id="1581411"/>
    <lineage>
        <taxon>Bacteria</taxon>
        <taxon>Pseudomonadati</taxon>
        <taxon>Verrucomicrobiota</taxon>
        <taxon>Verrucomicrobiia</taxon>
        <taxon>Verrucomicrobiales</taxon>
        <taxon>Verrucomicrobiaceae</taxon>
        <taxon>Luteolibacter</taxon>
    </lineage>
</organism>
<dbReference type="InterPro" id="IPR013096">
    <property type="entry name" value="Cupin_2"/>
</dbReference>
<dbReference type="CDD" id="cd02214">
    <property type="entry name" value="cupin_MJ1618"/>
    <property type="match status" value="1"/>
</dbReference>
<accession>A0ABT3GSE1</accession>
<dbReference type="PANTHER" id="PTHR36114:SF4">
    <property type="entry name" value="CUPIN 2 CONSERVED BARREL DOMAIN-CONTAINING PROTEIN"/>
    <property type="match status" value="1"/>
</dbReference>
<dbReference type="Gene3D" id="2.60.120.10">
    <property type="entry name" value="Jelly Rolls"/>
    <property type="match status" value="1"/>
</dbReference>
<dbReference type="Pfam" id="PF07883">
    <property type="entry name" value="Cupin_2"/>
    <property type="match status" value="1"/>
</dbReference>